<organism evidence="2 3">
    <name type="scientific">Cotesia congregata</name>
    <name type="common">Parasitoid wasp</name>
    <name type="synonym">Apanteles congregatus</name>
    <dbReference type="NCBI Taxonomy" id="51543"/>
    <lineage>
        <taxon>Eukaryota</taxon>
        <taxon>Metazoa</taxon>
        <taxon>Ecdysozoa</taxon>
        <taxon>Arthropoda</taxon>
        <taxon>Hexapoda</taxon>
        <taxon>Insecta</taxon>
        <taxon>Pterygota</taxon>
        <taxon>Neoptera</taxon>
        <taxon>Endopterygota</taxon>
        <taxon>Hymenoptera</taxon>
        <taxon>Apocrita</taxon>
        <taxon>Ichneumonoidea</taxon>
        <taxon>Braconidae</taxon>
        <taxon>Microgastrinae</taxon>
        <taxon>Cotesia</taxon>
    </lineage>
</organism>
<dbReference type="Pfam" id="PF05811">
    <property type="entry name" value="DUF842"/>
    <property type="match status" value="1"/>
</dbReference>
<evidence type="ECO:0000256" key="1">
    <source>
        <dbReference type="ARBA" id="ARBA00009952"/>
    </source>
</evidence>
<dbReference type="OrthoDB" id="9975421at2759"/>
<dbReference type="PANTHER" id="PTHR21096:SF0">
    <property type="entry name" value="PROTEIN FAM136A"/>
    <property type="match status" value="1"/>
</dbReference>
<comment type="caution">
    <text evidence="2">The sequence shown here is derived from an EMBL/GenBank/DDBJ whole genome shotgun (WGS) entry which is preliminary data.</text>
</comment>
<evidence type="ECO:0000313" key="2">
    <source>
        <dbReference type="EMBL" id="CAG5093053.1"/>
    </source>
</evidence>
<evidence type="ECO:0000313" key="3">
    <source>
        <dbReference type="Proteomes" id="UP000786811"/>
    </source>
</evidence>
<accession>A0A8J2HCA2</accession>
<gene>
    <name evidence="2" type="ORF">HICCMSTLAB_LOCUS6554</name>
</gene>
<proteinExistence type="inferred from homology"/>
<name>A0A8J2HCA2_COTCN</name>
<dbReference type="AlphaFoldDB" id="A0A8J2HCA2"/>
<dbReference type="EMBL" id="CAJNRD030001120">
    <property type="protein sequence ID" value="CAG5093053.1"/>
    <property type="molecule type" value="Genomic_DNA"/>
</dbReference>
<comment type="similarity">
    <text evidence="1">Belongs to the FAM136 family.</text>
</comment>
<dbReference type="GO" id="GO:0005737">
    <property type="term" value="C:cytoplasm"/>
    <property type="evidence" value="ECO:0007669"/>
    <property type="project" value="TreeGrafter"/>
</dbReference>
<sequence length="143" mass="16823">MVEAQRRRVEEQMTLLIESMDKFHLRKMQGDMHRCAAKCCDNDMYTVQKVQNCVQSCSEPLNKAQQYVQSEFERSQNRLQRCIMDCNDRIMDKVGPNPSQDKVNQLNDDFEKCATKCVDDYCKFLPTLEKTMKEFLTSGKFNQ</sequence>
<dbReference type="InterPro" id="IPR008560">
    <property type="entry name" value="DUF842_euk"/>
</dbReference>
<reference evidence="2" key="1">
    <citation type="submission" date="2021-04" db="EMBL/GenBank/DDBJ databases">
        <authorList>
            <person name="Chebbi M.A.C M."/>
        </authorList>
    </citation>
    <scope>NUCLEOTIDE SEQUENCE</scope>
</reference>
<dbReference type="Proteomes" id="UP000786811">
    <property type="component" value="Unassembled WGS sequence"/>
</dbReference>
<protein>
    <submittedName>
        <fullName evidence="2">Similar to Fam136a: Protein FAM136A (Mus musculus)</fullName>
    </submittedName>
</protein>
<dbReference type="PANTHER" id="PTHR21096">
    <property type="entry name" value="PROTEIN FAM136A"/>
    <property type="match status" value="1"/>
</dbReference>
<keyword evidence="3" id="KW-1185">Reference proteome</keyword>